<evidence type="ECO:0000313" key="3">
    <source>
        <dbReference type="Proteomes" id="UP000741013"/>
    </source>
</evidence>
<evidence type="ECO:0000313" key="2">
    <source>
        <dbReference type="EMBL" id="MBP2180703.1"/>
    </source>
</evidence>
<dbReference type="Pfam" id="PF03551">
    <property type="entry name" value="PadR"/>
    <property type="match status" value="1"/>
</dbReference>
<dbReference type="Gene3D" id="1.10.10.10">
    <property type="entry name" value="Winged helix-like DNA-binding domain superfamily/Winged helix DNA-binding domain"/>
    <property type="match status" value="1"/>
</dbReference>
<comment type="caution">
    <text evidence="2">The sequence shown here is derived from an EMBL/GenBank/DDBJ whole genome shotgun (WGS) entry which is preliminary data.</text>
</comment>
<name>A0ABS4PMZ5_9PSEU</name>
<dbReference type="Proteomes" id="UP000741013">
    <property type="component" value="Unassembled WGS sequence"/>
</dbReference>
<dbReference type="PANTHER" id="PTHR43252">
    <property type="entry name" value="TRANSCRIPTIONAL REGULATOR YQJI"/>
    <property type="match status" value="1"/>
</dbReference>
<evidence type="ECO:0000259" key="1">
    <source>
        <dbReference type="Pfam" id="PF03551"/>
    </source>
</evidence>
<accession>A0ABS4PMZ5</accession>
<dbReference type="InterPro" id="IPR005149">
    <property type="entry name" value="Tscrpt_reg_PadR_N"/>
</dbReference>
<keyword evidence="3" id="KW-1185">Reference proteome</keyword>
<reference evidence="2 3" key="1">
    <citation type="submission" date="2021-03" db="EMBL/GenBank/DDBJ databases">
        <title>Sequencing the genomes of 1000 actinobacteria strains.</title>
        <authorList>
            <person name="Klenk H.-P."/>
        </authorList>
    </citation>
    <scope>NUCLEOTIDE SEQUENCE [LARGE SCALE GENOMIC DNA]</scope>
    <source>
        <strain evidence="2 3">DSM 45510</strain>
    </source>
</reference>
<dbReference type="PANTHER" id="PTHR43252:SF2">
    <property type="entry name" value="TRANSCRIPTION REGULATOR, PADR-LIKE FAMILY"/>
    <property type="match status" value="1"/>
</dbReference>
<dbReference type="SUPFAM" id="SSF46785">
    <property type="entry name" value="Winged helix' DNA-binding domain"/>
    <property type="match status" value="1"/>
</dbReference>
<organism evidence="2 3">
    <name type="scientific">Amycolatopsis magusensis</name>
    <dbReference type="NCBI Taxonomy" id="882444"/>
    <lineage>
        <taxon>Bacteria</taxon>
        <taxon>Bacillati</taxon>
        <taxon>Actinomycetota</taxon>
        <taxon>Actinomycetes</taxon>
        <taxon>Pseudonocardiales</taxon>
        <taxon>Pseudonocardiaceae</taxon>
        <taxon>Amycolatopsis</taxon>
    </lineage>
</organism>
<proteinExistence type="predicted"/>
<protein>
    <submittedName>
        <fullName evidence="2">DNA-binding PadR family transcriptional regulator</fullName>
    </submittedName>
</protein>
<dbReference type="InterPro" id="IPR036390">
    <property type="entry name" value="WH_DNA-bd_sf"/>
</dbReference>
<feature type="domain" description="Transcription regulator PadR N-terminal" evidence="1">
    <location>
        <begin position="10"/>
        <end position="83"/>
    </location>
</feature>
<keyword evidence="2" id="KW-0238">DNA-binding</keyword>
<dbReference type="EMBL" id="JAGGMS010000001">
    <property type="protein sequence ID" value="MBP2180703.1"/>
    <property type="molecule type" value="Genomic_DNA"/>
</dbReference>
<dbReference type="RefSeq" id="WP_209664215.1">
    <property type="nucleotide sequence ID" value="NZ_JAGGMS010000001.1"/>
</dbReference>
<dbReference type="InterPro" id="IPR036388">
    <property type="entry name" value="WH-like_DNA-bd_sf"/>
</dbReference>
<dbReference type="GO" id="GO:0003677">
    <property type="term" value="F:DNA binding"/>
    <property type="evidence" value="ECO:0007669"/>
    <property type="project" value="UniProtKB-KW"/>
</dbReference>
<gene>
    <name evidence="2" type="ORF">JOM49_002229</name>
</gene>
<sequence>MRLTPLAVAVLSLLHEQPMHPYEMAQLMRERRTDHHVKVKAGSLYHTVDRLAENRFIEVVGTQRDGKRPERTVYAITQAGRDAVLERARVMLSTPAEEYPEFGNGLALIDELGREEAIAELERRESRLATGVAEDEKILTKLRDRQLPTVHTLHWRYSTARRAFDLQFTRELIDDLKHDRITWPPPTEDGSDDQTG</sequence>